<dbReference type="InterPro" id="IPR016181">
    <property type="entry name" value="Acyl_CoA_acyltransferase"/>
</dbReference>
<dbReference type="PANTHER" id="PTHR43420">
    <property type="entry name" value="ACETYLTRANSFERASE"/>
    <property type="match status" value="1"/>
</dbReference>
<evidence type="ECO:0000256" key="2">
    <source>
        <dbReference type="ARBA" id="ARBA00023315"/>
    </source>
</evidence>
<dbReference type="AlphaFoldDB" id="A0A315Z9I4"/>
<keyword evidence="2" id="KW-0012">Acyltransferase</keyword>
<protein>
    <submittedName>
        <fullName evidence="4">Acetyltransferase (GNAT) family protein</fullName>
    </submittedName>
</protein>
<name>A0A315Z9I4_SEDFL</name>
<dbReference type="OrthoDB" id="1431064at2"/>
<evidence type="ECO:0000313" key="5">
    <source>
        <dbReference type="Proteomes" id="UP000245535"/>
    </source>
</evidence>
<dbReference type="InterPro" id="IPR000182">
    <property type="entry name" value="GNAT_dom"/>
</dbReference>
<proteinExistence type="predicted"/>
<dbReference type="SUPFAM" id="SSF55729">
    <property type="entry name" value="Acyl-CoA N-acyltransferases (Nat)"/>
    <property type="match status" value="1"/>
</dbReference>
<dbReference type="Pfam" id="PF00583">
    <property type="entry name" value="Acetyltransf_1"/>
    <property type="match status" value="1"/>
</dbReference>
<dbReference type="PROSITE" id="PS51186">
    <property type="entry name" value="GNAT"/>
    <property type="match status" value="1"/>
</dbReference>
<accession>A0A315Z9I4</accession>
<dbReference type="GO" id="GO:0016747">
    <property type="term" value="F:acyltransferase activity, transferring groups other than amino-acyl groups"/>
    <property type="evidence" value="ECO:0007669"/>
    <property type="project" value="InterPro"/>
</dbReference>
<dbReference type="Proteomes" id="UP000245535">
    <property type="component" value="Unassembled WGS sequence"/>
</dbReference>
<dbReference type="Gene3D" id="3.40.630.30">
    <property type="match status" value="1"/>
</dbReference>
<reference evidence="4 5" key="1">
    <citation type="submission" date="2018-03" db="EMBL/GenBank/DDBJ databases">
        <title>Genomic Encyclopedia of Archaeal and Bacterial Type Strains, Phase II (KMG-II): from individual species to whole genera.</title>
        <authorList>
            <person name="Goeker M."/>
        </authorList>
    </citation>
    <scope>NUCLEOTIDE SEQUENCE [LARGE SCALE GENOMIC DNA]</scope>
    <source>
        <strain evidence="4 5">DSM 28229</strain>
    </source>
</reference>
<evidence type="ECO:0000256" key="1">
    <source>
        <dbReference type="ARBA" id="ARBA00022679"/>
    </source>
</evidence>
<comment type="caution">
    <text evidence="4">The sequence shown here is derived from an EMBL/GenBank/DDBJ whole genome shotgun (WGS) entry which is preliminary data.</text>
</comment>
<dbReference type="PANTHER" id="PTHR43420:SF44">
    <property type="entry name" value="ACETYLTRANSFERASE YPEA"/>
    <property type="match status" value="1"/>
</dbReference>
<dbReference type="EMBL" id="QGDO01000003">
    <property type="protein sequence ID" value="PWJ41859.1"/>
    <property type="molecule type" value="Genomic_DNA"/>
</dbReference>
<organism evidence="4 5">
    <name type="scientific">Sediminitomix flava</name>
    <dbReference type="NCBI Taxonomy" id="379075"/>
    <lineage>
        <taxon>Bacteria</taxon>
        <taxon>Pseudomonadati</taxon>
        <taxon>Bacteroidota</taxon>
        <taxon>Cytophagia</taxon>
        <taxon>Cytophagales</taxon>
        <taxon>Flammeovirgaceae</taxon>
        <taxon>Sediminitomix</taxon>
    </lineage>
</organism>
<keyword evidence="1 4" id="KW-0808">Transferase</keyword>
<evidence type="ECO:0000313" key="4">
    <source>
        <dbReference type="EMBL" id="PWJ41859.1"/>
    </source>
</evidence>
<sequence>MNWSRFLILSGNIILVFMNTIEEIKVVNYTPDYQKVFRALNVEWIQKYFKMEESDYKALDKPNEYILDRGGAILVALYNGEAVGVCSLIKMDDPIYDFELAKMAVSPKVQGKGIGKVLLKATIEKGKELGARNLYLESNRKLNTAIKLYEKMGFKEVLDRNTPYERADIFMEYLY</sequence>
<keyword evidence="5" id="KW-1185">Reference proteome</keyword>
<dbReference type="CDD" id="cd04301">
    <property type="entry name" value="NAT_SF"/>
    <property type="match status" value="1"/>
</dbReference>
<evidence type="ECO:0000259" key="3">
    <source>
        <dbReference type="PROSITE" id="PS51186"/>
    </source>
</evidence>
<gene>
    <name evidence="4" type="ORF">BC781_103109</name>
</gene>
<dbReference type="InterPro" id="IPR050680">
    <property type="entry name" value="YpeA/RimI_acetyltransf"/>
</dbReference>
<feature type="domain" description="N-acetyltransferase" evidence="3">
    <location>
        <begin position="35"/>
        <end position="175"/>
    </location>
</feature>